<comment type="caution">
    <text evidence="2">The sequence shown here is derived from an EMBL/GenBank/DDBJ whole genome shotgun (WGS) entry which is preliminary data.</text>
</comment>
<evidence type="ECO:0000313" key="2">
    <source>
        <dbReference type="EMBL" id="KAH3791267.1"/>
    </source>
</evidence>
<dbReference type="EMBL" id="JAIWYP010000007">
    <property type="protein sequence ID" value="KAH3791267.1"/>
    <property type="molecule type" value="Genomic_DNA"/>
</dbReference>
<dbReference type="Proteomes" id="UP000828390">
    <property type="component" value="Unassembled WGS sequence"/>
</dbReference>
<evidence type="ECO:0000313" key="3">
    <source>
        <dbReference type="Proteomes" id="UP000828390"/>
    </source>
</evidence>
<evidence type="ECO:0000256" key="1">
    <source>
        <dbReference type="SAM" id="MobiDB-lite"/>
    </source>
</evidence>
<gene>
    <name evidence="2" type="ORF">DPMN_144750</name>
</gene>
<reference evidence="2" key="1">
    <citation type="journal article" date="2019" name="bioRxiv">
        <title>The Genome of the Zebra Mussel, Dreissena polymorpha: A Resource for Invasive Species Research.</title>
        <authorList>
            <person name="McCartney M.A."/>
            <person name="Auch B."/>
            <person name="Kono T."/>
            <person name="Mallez S."/>
            <person name="Zhang Y."/>
            <person name="Obille A."/>
            <person name="Becker A."/>
            <person name="Abrahante J.E."/>
            <person name="Garbe J."/>
            <person name="Badalamenti J.P."/>
            <person name="Herman A."/>
            <person name="Mangelson H."/>
            <person name="Liachko I."/>
            <person name="Sullivan S."/>
            <person name="Sone E.D."/>
            <person name="Koren S."/>
            <person name="Silverstein K.A.T."/>
            <person name="Beckman K.B."/>
            <person name="Gohl D.M."/>
        </authorList>
    </citation>
    <scope>NUCLEOTIDE SEQUENCE</scope>
    <source>
        <strain evidence="2">Duluth1</strain>
        <tissue evidence="2">Whole animal</tissue>
    </source>
</reference>
<proteinExistence type="predicted"/>
<name>A0A9D4F8K7_DREPO</name>
<dbReference type="AlphaFoldDB" id="A0A9D4F8K7"/>
<feature type="compositionally biased region" description="Polar residues" evidence="1">
    <location>
        <begin position="57"/>
        <end position="69"/>
    </location>
</feature>
<accession>A0A9D4F8K7</accession>
<feature type="region of interest" description="Disordered" evidence="1">
    <location>
        <begin position="48"/>
        <end position="73"/>
    </location>
</feature>
<keyword evidence="3" id="KW-1185">Reference proteome</keyword>
<sequence>MESINETKVKNNLWKRLSRGVGTEHVSALAARFRKLFSDLAACVRPARSTFPDGDTKSPTKGGESNTNPIFRGPQITVPWTSPVFAYHTSGYITNAEVNAQVKLLELRFRKQSEILSRHEHRTSVLHKISATLIPYFNDEKVAEMADLVEKIKLRRFSSKSGPGEAKYRNMYSIVFDCQQGYFMLSVHRLVTFTPLANVKFKKLEGTIELYRYATLHIKQRTLTQTLTLNT</sequence>
<reference evidence="2" key="2">
    <citation type="submission" date="2020-11" db="EMBL/GenBank/DDBJ databases">
        <authorList>
            <person name="McCartney M.A."/>
            <person name="Auch B."/>
            <person name="Kono T."/>
            <person name="Mallez S."/>
            <person name="Becker A."/>
            <person name="Gohl D.M."/>
            <person name="Silverstein K.A.T."/>
            <person name="Koren S."/>
            <person name="Bechman K.B."/>
            <person name="Herman A."/>
            <person name="Abrahante J.E."/>
            <person name="Garbe J."/>
        </authorList>
    </citation>
    <scope>NUCLEOTIDE SEQUENCE</scope>
    <source>
        <strain evidence="2">Duluth1</strain>
        <tissue evidence="2">Whole animal</tissue>
    </source>
</reference>
<organism evidence="2 3">
    <name type="scientific">Dreissena polymorpha</name>
    <name type="common">Zebra mussel</name>
    <name type="synonym">Mytilus polymorpha</name>
    <dbReference type="NCBI Taxonomy" id="45954"/>
    <lineage>
        <taxon>Eukaryota</taxon>
        <taxon>Metazoa</taxon>
        <taxon>Spiralia</taxon>
        <taxon>Lophotrochozoa</taxon>
        <taxon>Mollusca</taxon>
        <taxon>Bivalvia</taxon>
        <taxon>Autobranchia</taxon>
        <taxon>Heteroconchia</taxon>
        <taxon>Euheterodonta</taxon>
        <taxon>Imparidentia</taxon>
        <taxon>Neoheterodontei</taxon>
        <taxon>Myida</taxon>
        <taxon>Dreissenoidea</taxon>
        <taxon>Dreissenidae</taxon>
        <taxon>Dreissena</taxon>
    </lineage>
</organism>
<protein>
    <submittedName>
        <fullName evidence="2">Uncharacterized protein</fullName>
    </submittedName>
</protein>